<feature type="region of interest" description="Disordered" evidence="1">
    <location>
        <begin position="357"/>
        <end position="385"/>
    </location>
</feature>
<sequence>MADHLILSLQAPPFLIFPCSLHRSWRFPGGIRYSVPEFRLSSQLQLANSISPSKSSASSSSPPENSAPEKFDLVSSTQLKDGSHVFRFGDASEIEKYLEAEEKARCVEVETQNAKIAEEASEVSRKQKKLVSSIIETSTEKEETAAPSDLSNVIKIKDRKRVRSPTKKKKETVNVSRSEDKIDAKSASVSNLSSIVSVAEAIPISSTEEEAVVEKEITAKSYNLEPLSSEAMKKVSVNKIGDCETNGYQENRMEVQARPSLSTQQEITPVSTIEIDDNLDVTEKPIEAEENLVAEPTATDDLSPDELLSTSEATHRSVDEIAQKPVIDTSEENLLNTFEAEENPVVEPTATAAVSSDELISTSEATRHSVDEIAQKPIIDTSEKNPMETFVEPEAVHSSVDESTEKLVVVTSDVENDGENVASTTEDEITVRDTITDSGSISNNDDTKVEDLQLPVPETASLEPIKAASGREELVSKAFYLDSGFASLQSPFKALAGREDAYFISHHNWIGIADGVSQWSFEGINKGMYAQELMSNCEKIISNETAKISDPVQVLHRSVNETKSSGSSTALIAHLDNNELHIANIGDSGFMVIRDGTVLQNSSPMFHHFCFPLHITQGCDVLKLAEVYHVNLEEGDVVIAATDGLFDNLYEKEIVSIVCGSLKQSLEPQKIAELVAAKAQEVGRSKTERTPFADAAKEEGYNGHKGGKLDAVTVIISFDRVRDHGYDNYMEVEKKIRKVVKFHSLILSQPNHTIAISLLDTLARRLGLGFKQHEPGAFLLKFPHVFEIYEHPVQRILYCRLTRKALDQIRHEHEAVLDQIPDAVTRLRKLVMMSNTGRIRLEHVRIARTEFGLPEDFEYSVILKHPQFFRLIDGEETRDKYIEIVEKDPNLSICAIERVREIEYRTKGIDAEDVRFSFVVNFPPGFKIGKYFRIAVWKWQRLPYWSPYEDISGYDLRSMEAQNRLEKRSVACIHELLSLTVEKKITLERIAHFRNVMNLPKKLKEFLLQHQGIFYISTRGNYGKLHTVFLREGYKRGELVEPNDVYLARRRLAELVLMSPRKAKVDAELVRYRDGLDDEDDVE</sequence>
<dbReference type="InterPro" id="IPR001932">
    <property type="entry name" value="PPM-type_phosphatase-like_dom"/>
</dbReference>
<dbReference type="SUPFAM" id="SSF81606">
    <property type="entry name" value="PP2C-like"/>
    <property type="match status" value="1"/>
</dbReference>
<organism evidence="3 4">
    <name type="scientific">Arabidopsis thaliana</name>
    <name type="common">Mouse-ear cress</name>
    <dbReference type="NCBI Taxonomy" id="3702"/>
    <lineage>
        <taxon>Eukaryota</taxon>
        <taxon>Viridiplantae</taxon>
        <taxon>Streptophyta</taxon>
        <taxon>Embryophyta</taxon>
        <taxon>Tracheophyta</taxon>
        <taxon>Spermatophyta</taxon>
        <taxon>Magnoliopsida</taxon>
        <taxon>eudicotyledons</taxon>
        <taxon>Gunneridae</taxon>
        <taxon>Pentapetalae</taxon>
        <taxon>rosids</taxon>
        <taxon>malvids</taxon>
        <taxon>Brassicales</taxon>
        <taxon>Brassicaceae</taxon>
        <taxon>Camelineae</taxon>
        <taxon>Arabidopsis</taxon>
    </lineage>
</organism>
<dbReference type="Proteomes" id="UP000516314">
    <property type="component" value="Chromosome 4"/>
</dbReference>
<dbReference type="PANTHER" id="PTHR31476:SF9">
    <property type="entry name" value="PROTEIN ROOT PRIMORDIUM DEFECTIVE 1"/>
    <property type="match status" value="1"/>
</dbReference>
<dbReference type="EMBL" id="LR881469">
    <property type="protein sequence ID" value="CAD5329840.1"/>
    <property type="molecule type" value="Genomic_DNA"/>
</dbReference>
<dbReference type="InterPro" id="IPR045040">
    <property type="entry name" value="PORR_fam"/>
</dbReference>
<dbReference type="AlphaFoldDB" id="A0A7G2F7Z0"/>
<evidence type="ECO:0000313" key="4">
    <source>
        <dbReference type="Proteomes" id="UP000516314"/>
    </source>
</evidence>
<dbReference type="Gene3D" id="3.60.40.10">
    <property type="entry name" value="PPM-type phosphatase domain"/>
    <property type="match status" value="2"/>
</dbReference>
<accession>A0A7G2F7Z0</accession>
<protein>
    <submittedName>
        <fullName evidence="3">(thale cress) hypothetical protein</fullName>
    </submittedName>
</protein>
<evidence type="ECO:0000259" key="2">
    <source>
        <dbReference type="PROSITE" id="PS51746"/>
    </source>
</evidence>
<proteinExistence type="predicted"/>
<gene>
    <name evidence="3" type="ORF">AT9943_LOCUS17410</name>
</gene>
<reference evidence="3 4" key="1">
    <citation type="submission" date="2020-09" db="EMBL/GenBank/DDBJ databases">
        <authorList>
            <person name="Ashkenazy H."/>
        </authorList>
    </citation>
    <scope>NUCLEOTIDE SEQUENCE [LARGE SCALE GENOMIC DNA]</scope>
    <source>
        <strain evidence="4">cv. Cdm-0</strain>
    </source>
</reference>
<evidence type="ECO:0000256" key="1">
    <source>
        <dbReference type="SAM" id="MobiDB-lite"/>
    </source>
</evidence>
<feature type="compositionally biased region" description="Basic and acidic residues" evidence="1">
    <location>
        <begin position="365"/>
        <end position="374"/>
    </location>
</feature>
<dbReference type="InterPro" id="IPR036457">
    <property type="entry name" value="PPM-type-like_dom_sf"/>
</dbReference>
<dbReference type="GO" id="GO:0003723">
    <property type="term" value="F:RNA binding"/>
    <property type="evidence" value="ECO:0007669"/>
    <property type="project" value="InterPro"/>
</dbReference>
<dbReference type="SMART" id="SM00331">
    <property type="entry name" value="PP2C_SIG"/>
    <property type="match status" value="1"/>
</dbReference>
<dbReference type="Pfam" id="PF11955">
    <property type="entry name" value="PORR"/>
    <property type="match status" value="1"/>
</dbReference>
<feature type="domain" description="PPM-type phosphatase" evidence="2">
    <location>
        <begin position="482"/>
        <end position="719"/>
    </location>
</feature>
<dbReference type="PANTHER" id="PTHR31476">
    <property type="entry name" value="PROTEIN WHAT'S THIS FACTOR 1 HOMOLOG, CHLOROPLASTIC"/>
    <property type="match status" value="1"/>
</dbReference>
<dbReference type="SMART" id="SM00332">
    <property type="entry name" value="PP2Cc"/>
    <property type="match status" value="1"/>
</dbReference>
<evidence type="ECO:0000313" key="3">
    <source>
        <dbReference type="EMBL" id="CAD5329840.1"/>
    </source>
</evidence>
<dbReference type="Pfam" id="PF13672">
    <property type="entry name" value="PP2C_2"/>
    <property type="match status" value="1"/>
</dbReference>
<name>A0A7G2F7Z0_ARATH</name>
<dbReference type="PROSITE" id="PS51746">
    <property type="entry name" value="PPM_2"/>
    <property type="match status" value="1"/>
</dbReference>
<dbReference type="InterPro" id="IPR021099">
    <property type="entry name" value="PORR_domain"/>
</dbReference>